<evidence type="ECO:0000256" key="10">
    <source>
        <dbReference type="ARBA" id="ARBA00047552"/>
    </source>
</evidence>
<comment type="caution">
    <text evidence="12">Lacks conserved residue(s) required for the propagation of feature annotation.</text>
</comment>
<feature type="binding site" evidence="12">
    <location>
        <position position="533"/>
    </location>
    <ligand>
        <name>ATP</name>
        <dbReference type="ChEBI" id="CHEBI:30616"/>
    </ligand>
</feature>
<evidence type="ECO:0000259" key="13">
    <source>
        <dbReference type="Pfam" id="PF00133"/>
    </source>
</evidence>
<comment type="similarity">
    <text evidence="11 12">Belongs to the class-I aminoacyl-tRNA synthetase family. ValS type 1 subfamily.</text>
</comment>
<dbReference type="Gene3D" id="1.10.287.380">
    <property type="entry name" value="Valyl-tRNA synthetase, C-terminal domain"/>
    <property type="match status" value="1"/>
</dbReference>
<evidence type="ECO:0000256" key="8">
    <source>
        <dbReference type="ARBA" id="ARBA00023054"/>
    </source>
</evidence>
<feature type="domain" description="Methionyl/Valyl/Leucyl/Isoleucyl-tRNA synthetase anticodon-binding" evidence="14">
    <location>
        <begin position="612"/>
        <end position="753"/>
    </location>
</feature>
<keyword evidence="4 12" id="KW-0436">Ligase</keyword>
<name>A0A419W891_9BACT</name>
<dbReference type="Gene3D" id="3.90.740.10">
    <property type="entry name" value="Valyl/Leucyl/Isoleucyl-tRNA synthetase, editing domain"/>
    <property type="match status" value="1"/>
</dbReference>
<dbReference type="InterPro" id="IPR009080">
    <property type="entry name" value="tRNAsynth_Ia_anticodon-bd"/>
</dbReference>
<feature type="domain" description="Aminoacyl-tRNA synthetase class Ia" evidence="13">
    <location>
        <begin position="15"/>
        <end position="567"/>
    </location>
</feature>
<dbReference type="Pfam" id="PF08264">
    <property type="entry name" value="Anticodon_1"/>
    <property type="match status" value="1"/>
</dbReference>
<dbReference type="SUPFAM" id="SSF52374">
    <property type="entry name" value="Nucleotidylyl transferase"/>
    <property type="match status" value="1"/>
</dbReference>
<keyword evidence="3 12" id="KW-0963">Cytoplasm</keyword>
<sequence>MEIPSKYNPAEVEDKWYKYWMDQRFFHSVPDEREPYTIVIPPPNVTGVLHMGHMLNNTIQDILTRRARMLGKNACWVPGTDHASIATEAKVVNKLKEQGISKTDLTREEFLEHAWEWTHKHGGIILEQLKKLGASCDWDRTCFTMDEKRSESVIKVFVDLYKKDLIYRGVRMVNWDPAAKTALSDEEVIYKEQSGKLYYLRYKVEGEDDYAVIATTRPETIFGDTAVCVNPNDEKTARFRGKKLIVPIVNRVVPVIEDDYVDMEFGTGCLKVTPAHDVNDYMLGEKYQLESIDIFNDNGTLNAHGLHYDGKDRFDVRKAIEQELIDKDLMEKTEAYNNKVGCSERTGVPIEPKLSTQWFLKMEDLAKPALSAVMDDIIKFVPEKFKNTYRHWMENIRDWNISRQLWWGHQIPAYYLPNGTFVVAETAEKALELAQAKQPELKLEDLRQDEDCLDTWFSSWLWPISVFDGINNPENNEIQYYYPTNDLVTGPDIIFFWVARMIVSGYEYRQEPCFKNVYFTGIVRDKLGRKMSKQLGNSPDPLDLIASYGADGVRVGMMLCSPAGGDLLFDESLPQQGAGFVTKMWNSFRLVKGWEVDNTIPQPEHSKIAIEWFRQKFSQIVEQTDDHFDKFRISDALMNAYTAVRDEFSGWLLELVKPAYQQPIDGKTYGELIDIFDEVLRFIHPFMPFVSEEIWQYLKERKEGESIMISSWPKSTGYDAAFLQKFEDAKEVISGIRNIRTKNNIANKDTLELAVLPGDKGYNADLNSVVSKLGNLSGYNEVSTEVGGAGSFLVKSSTYFVPLGELVDVEEELKKLEEELKYTKGFLKSVMGKLSNERFVAGAPEAVVAKERAKQADAEAKIKVLEEQIAKLK</sequence>
<evidence type="ECO:0000256" key="11">
    <source>
        <dbReference type="ARBA" id="ARBA00060830"/>
    </source>
</evidence>
<comment type="caution">
    <text evidence="16">The sequence shown here is derived from an EMBL/GenBank/DDBJ whole genome shotgun (WGS) entry which is preliminary data.</text>
</comment>
<gene>
    <name evidence="12" type="primary">valS</name>
    <name evidence="16" type="ORF">BC643_2041</name>
</gene>
<dbReference type="InterPro" id="IPR002303">
    <property type="entry name" value="Valyl-tRNA_ligase"/>
</dbReference>
<comment type="catalytic activity">
    <reaction evidence="10 12">
        <text>tRNA(Val) + L-valine + ATP = L-valyl-tRNA(Val) + AMP + diphosphate</text>
        <dbReference type="Rhea" id="RHEA:10704"/>
        <dbReference type="Rhea" id="RHEA-COMP:9672"/>
        <dbReference type="Rhea" id="RHEA-COMP:9708"/>
        <dbReference type="ChEBI" id="CHEBI:30616"/>
        <dbReference type="ChEBI" id="CHEBI:33019"/>
        <dbReference type="ChEBI" id="CHEBI:57762"/>
        <dbReference type="ChEBI" id="CHEBI:78442"/>
        <dbReference type="ChEBI" id="CHEBI:78537"/>
        <dbReference type="ChEBI" id="CHEBI:456215"/>
        <dbReference type="EC" id="6.1.1.9"/>
    </reaction>
</comment>
<keyword evidence="5 12" id="KW-0547">Nucleotide-binding</keyword>
<dbReference type="PROSITE" id="PS00178">
    <property type="entry name" value="AA_TRNA_LIGASE_I"/>
    <property type="match status" value="1"/>
</dbReference>
<dbReference type="EMBL" id="RAPN01000001">
    <property type="protein sequence ID" value="RKD91679.1"/>
    <property type="molecule type" value="Genomic_DNA"/>
</dbReference>
<dbReference type="Pfam" id="PF10458">
    <property type="entry name" value="Val_tRNA-synt_C"/>
    <property type="match status" value="1"/>
</dbReference>
<dbReference type="RefSeq" id="WP_120272958.1">
    <property type="nucleotide sequence ID" value="NZ_RAPN01000001.1"/>
</dbReference>
<keyword evidence="7 12" id="KW-0648">Protein biosynthesis</keyword>
<evidence type="ECO:0000256" key="3">
    <source>
        <dbReference type="ARBA" id="ARBA00022490"/>
    </source>
</evidence>
<dbReference type="InterPro" id="IPR037118">
    <property type="entry name" value="Val-tRNA_synth_C_sf"/>
</dbReference>
<dbReference type="InterPro" id="IPR014729">
    <property type="entry name" value="Rossmann-like_a/b/a_fold"/>
</dbReference>
<evidence type="ECO:0000259" key="14">
    <source>
        <dbReference type="Pfam" id="PF08264"/>
    </source>
</evidence>
<dbReference type="InterPro" id="IPR002300">
    <property type="entry name" value="aa-tRNA-synth_Ia"/>
</dbReference>
<dbReference type="GO" id="GO:0002161">
    <property type="term" value="F:aminoacyl-tRNA deacylase activity"/>
    <property type="evidence" value="ECO:0007669"/>
    <property type="project" value="InterPro"/>
</dbReference>
<dbReference type="Gene3D" id="1.10.730.10">
    <property type="entry name" value="Isoleucyl-tRNA Synthetase, Domain 1"/>
    <property type="match status" value="1"/>
</dbReference>
<comment type="domain">
    <text evidence="12">ValRS has two distinct active sites: one for aminoacylation and one for editing. The misactivated threonine is translocated from the active site to the editing site.</text>
</comment>
<dbReference type="HAMAP" id="MF_02004">
    <property type="entry name" value="Val_tRNA_synth_type1"/>
    <property type="match status" value="1"/>
</dbReference>
<dbReference type="GO" id="GO:0006438">
    <property type="term" value="P:valyl-tRNA aminoacylation"/>
    <property type="evidence" value="ECO:0007669"/>
    <property type="project" value="UniProtKB-UniRule"/>
</dbReference>
<dbReference type="SUPFAM" id="SSF47323">
    <property type="entry name" value="Anticodon-binding domain of a subclass of class I aminoacyl-tRNA synthetases"/>
    <property type="match status" value="1"/>
</dbReference>
<dbReference type="InterPro" id="IPR009008">
    <property type="entry name" value="Val/Leu/Ile-tRNA-synth_edit"/>
</dbReference>
<evidence type="ECO:0000256" key="1">
    <source>
        <dbReference type="ARBA" id="ARBA00004496"/>
    </source>
</evidence>
<evidence type="ECO:0000313" key="16">
    <source>
        <dbReference type="EMBL" id="RKD91679.1"/>
    </source>
</evidence>
<comment type="function">
    <text evidence="12">Catalyzes the attachment of valine to tRNA(Val). As ValRS can inadvertently accommodate and process structurally similar amino acids such as threonine, to avoid such errors, it has a 'posttransfer' editing activity that hydrolyzes mischarged Thr-tRNA(Val) in a tRNA-dependent manner.</text>
</comment>
<comment type="subcellular location">
    <subcellularLocation>
        <location evidence="1 12">Cytoplasm</location>
    </subcellularLocation>
</comment>
<dbReference type="PANTHER" id="PTHR11946">
    <property type="entry name" value="VALYL-TRNA SYNTHETASES"/>
    <property type="match status" value="1"/>
</dbReference>
<dbReference type="PRINTS" id="PR00986">
    <property type="entry name" value="TRNASYNTHVAL"/>
</dbReference>
<dbReference type="CDD" id="cd00817">
    <property type="entry name" value="ValRS_core"/>
    <property type="match status" value="1"/>
</dbReference>
<evidence type="ECO:0000256" key="9">
    <source>
        <dbReference type="ARBA" id="ARBA00023146"/>
    </source>
</evidence>
<dbReference type="SUPFAM" id="SSF50677">
    <property type="entry name" value="ValRS/IleRS/LeuRS editing domain"/>
    <property type="match status" value="1"/>
</dbReference>
<dbReference type="AlphaFoldDB" id="A0A419W891"/>
<keyword evidence="9 12" id="KW-0030">Aminoacyl-tRNA synthetase</keyword>
<dbReference type="NCBIfam" id="NF004349">
    <property type="entry name" value="PRK05729.1"/>
    <property type="match status" value="1"/>
</dbReference>
<feature type="short sequence motif" description="'HIGH' region" evidence="12">
    <location>
        <begin position="43"/>
        <end position="53"/>
    </location>
</feature>
<accession>A0A419W891</accession>
<dbReference type="GO" id="GO:0005524">
    <property type="term" value="F:ATP binding"/>
    <property type="evidence" value="ECO:0007669"/>
    <property type="project" value="UniProtKB-UniRule"/>
</dbReference>
<dbReference type="Gene3D" id="3.40.50.620">
    <property type="entry name" value="HUPs"/>
    <property type="match status" value="2"/>
</dbReference>
<evidence type="ECO:0000256" key="4">
    <source>
        <dbReference type="ARBA" id="ARBA00022598"/>
    </source>
</evidence>
<dbReference type="PANTHER" id="PTHR11946:SF109">
    <property type="entry name" value="VALINE--TRNA LIGASE"/>
    <property type="match status" value="1"/>
</dbReference>
<keyword evidence="8 12" id="KW-0175">Coiled coil</keyword>
<dbReference type="FunFam" id="3.40.50.620:FF:000032">
    <property type="entry name" value="Valine--tRNA ligase"/>
    <property type="match status" value="1"/>
</dbReference>
<comment type="subunit">
    <text evidence="2 12">Monomer.</text>
</comment>
<dbReference type="SUPFAM" id="SSF46589">
    <property type="entry name" value="tRNA-binding arm"/>
    <property type="match status" value="1"/>
</dbReference>
<evidence type="ECO:0000256" key="6">
    <source>
        <dbReference type="ARBA" id="ARBA00022840"/>
    </source>
</evidence>
<dbReference type="FunFam" id="1.10.287.380:FF:000001">
    <property type="entry name" value="Valine--tRNA ligase"/>
    <property type="match status" value="1"/>
</dbReference>
<dbReference type="Pfam" id="PF00133">
    <property type="entry name" value="tRNA-synt_1"/>
    <property type="match status" value="1"/>
</dbReference>
<feature type="domain" description="Valyl-tRNA synthetase tRNA-binding arm" evidence="15">
    <location>
        <begin position="808"/>
        <end position="873"/>
    </location>
</feature>
<dbReference type="InterPro" id="IPR010978">
    <property type="entry name" value="tRNA-bd_arm"/>
</dbReference>
<dbReference type="InterPro" id="IPR001412">
    <property type="entry name" value="aa-tRNA-synth_I_CS"/>
</dbReference>
<evidence type="ECO:0000313" key="17">
    <source>
        <dbReference type="Proteomes" id="UP000283387"/>
    </source>
</evidence>
<dbReference type="EC" id="6.1.1.9" evidence="12"/>
<dbReference type="InterPro" id="IPR013155">
    <property type="entry name" value="M/V/L/I-tRNA-synth_anticd-bd"/>
</dbReference>
<dbReference type="OrthoDB" id="9810365at2"/>
<keyword evidence="17" id="KW-1185">Reference proteome</keyword>
<dbReference type="CDD" id="cd07962">
    <property type="entry name" value="Anticodon_Ia_Val"/>
    <property type="match status" value="1"/>
</dbReference>
<dbReference type="GO" id="GO:0004832">
    <property type="term" value="F:valine-tRNA ligase activity"/>
    <property type="evidence" value="ECO:0007669"/>
    <property type="project" value="UniProtKB-UniRule"/>
</dbReference>
<dbReference type="InterPro" id="IPR033705">
    <property type="entry name" value="Anticodon_Ia_Val"/>
</dbReference>
<keyword evidence="6 12" id="KW-0067">ATP-binding</keyword>
<evidence type="ECO:0000256" key="5">
    <source>
        <dbReference type="ARBA" id="ARBA00022741"/>
    </source>
</evidence>
<proteinExistence type="inferred from homology"/>
<organism evidence="16 17">
    <name type="scientific">Mangrovibacterium diazotrophicum</name>
    <dbReference type="NCBI Taxonomy" id="1261403"/>
    <lineage>
        <taxon>Bacteria</taxon>
        <taxon>Pseudomonadati</taxon>
        <taxon>Bacteroidota</taxon>
        <taxon>Bacteroidia</taxon>
        <taxon>Marinilabiliales</taxon>
        <taxon>Prolixibacteraceae</taxon>
        <taxon>Mangrovibacterium</taxon>
    </lineage>
</organism>
<dbReference type="GO" id="GO:0005829">
    <property type="term" value="C:cytosol"/>
    <property type="evidence" value="ECO:0007669"/>
    <property type="project" value="TreeGrafter"/>
</dbReference>
<evidence type="ECO:0000256" key="12">
    <source>
        <dbReference type="HAMAP-Rule" id="MF_02004"/>
    </source>
</evidence>
<protein>
    <recommendedName>
        <fullName evidence="12">Valine--tRNA ligase</fullName>
        <ecNumber evidence="12">6.1.1.9</ecNumber>
    </recommendedName>
    <alternativeName>
        <fullName evidence="12">Valyl-tRNA synthetase</fullName>
        <shortName evidence="12">ValRS</shortName>
    </alternativeName>
</protein>
<dbReference type="InterPro" id="IPR019499">
    <property type="entry name" value="Val-tRNA_synth_tRNA-bd"/>
</dbReference>
<dbReference type="Proteomes" id="UP000283387">
    <property type="component" value="Unassembled WGS sequence"/>
</dbReference>
<dbReference type="NCBIfam" id="TIGR00422">
    <property type="entry name" value="valS"/>
    <property type="match status" value="1"/>
</dbReference>
<evidence type="ECO:0000259" key="15">
    <source>
        <dbReference type="Pfam" id="PF10458"/>
    </source>
</evidence>
<comment type="domain">
    <text evidence="12">The C-terminal coiled-coil domain is crucial for aminoacylation activity.</text>
</comment>
<evidence type="ECO:0000256" key="7">
    <source>
        <dbReference type="ARBA" id="ARBA00022917"/>
    </source>
</evidence>
<evidence type="ECO:0000256" key="2">
    <source>
        <dbReference type="ARBA" id="ARBA00011245"/>
    </source>
</evidence>
<reference evidence="16 17" key="1">
    <citation type="submission" date="2018-09" db="EMBL/GenBank/DDBJ databases">
        <title>Genomic Encyclopedia of Archaeal and Bacterial Type Strains, Phase II (KMG-II): from individual species to whole genera.</title>
        <authorList>
            <person name="Goeker M."/>
        </authorList>
    </citation>
    <scope>NUCLEOTIDE SEQUENCE [LARGE SCALE GENOMIC DNA]</scope>
    <source>
        <strain evidence="16 17">DSM 27148</strain>
    </source>
</reference>